<reference evidence="1" key="1">
    <citation type="journal article" date="2023" name="DNA Res.">
        <title>Chromosome-level genome assembly of Phrynocephalus forsythii using third-generation DNA sequencing and Hi-C analysis.</title>
        <authorList>
            <person name="Qi Y."/>
            <person name="Zhao W."/>
            <person name="Zhao Y."/>
            <person name="Niu C."/>
            <person name="Cao S."/>
            <person name="Zhang Y."/>
        </authorList>
    </citation>
    <scope>NUCLEOTIDE SEQUENCE</scope>
    <source>
        <tissue evidence="1">Muscle</tissue>
    </source>
</reference>
<dbReference type="OrthoDB" id="6077919at2759"/>
<protein>
    <submittedName>
        <fullName evidence="1">Uncharacterized protein</fullName>
    </submittedName>
</protein>
<accession>A0A9Q0XKM4</accession>
<evidence type="ECO:0000313" key="2">
    <source>
        <dbReference type="Proteomes" id="UP001142489"/>
    </source>
</evidence>
<dbReference type="EMBL" id="JAPFRF010000011">
    <property type="protein sequence ID" value="KAJ7317346.1"/>
    <property type="molecule type" value="Genomic_DNA"/>
</dbReference>
<evidence type="ECO:0000313" key="1">
    <source>
        <dbReference type="EMBL" id="KAJ7317346.1"/>
    </source>
</evidence>
<dbReference type="Proteomes" id="UP001142489">
    <property type="component" value="Unassembled WGS sequence"/>
</dbReference>
<sequence>MQLLAPQMTTPFQTIPARRHGSSLRLHPSFTTPPSPPNSEGVWWRLKDEAINYDQCLSRVGVQEEVVREGDPVPKPGVISRLEQGEDPCVPEPHAFDGRKIFDANSGYPLAQCVENILLTKQSFCESGEDVPKDKLYDWLAAGKWLGLQETLSQKEGIHTEAEALGTP</sequence>
<comment type="caution">
    <text evidence="1">The sequence shown here is derived from an EMBL/GenBank/DDBJ whole genome shotgun (WGS) entry which is preliminary data.</text>
</comment>
<gene>
    <name evidence="1" type="ORF">JRQ81_003508</name>
</gene>
<name>A0A9Q0XKM4_9SAUR</name>
<dbReference type="AlphaFoldDB" id="A0A9Q0XKM4"/>
<proteinExistence type="predicted"/>
<organism evidence="1 2">
    <name type="scientific">Phrynocephalus forsythii</name>
    <dbReference type="NCBI Taxonomy" id="171643"/>
    <lineage>
        <taxon>Eukaryota</taxon>
        <taxon>Metazoa</taxon>
        <taxon>Chordata</taxon>
        <taxon>Craniata</taxon>
        <taxon>Vertebrata</taxon>
        <taxon>Euteleostomi</taxon>
        <taxon>Lepidosauria</taxon>
        <taxon>Squamata</taxon>
        <taxon>Bifurcata</taxon>
        <taxon>Unidentata</taxon>
        <taxon>Episquamata</taxon>
        <taxon>Toxicofera</taxon>
        <taxon>Iguania</taxon>
        <taxon>Acrodonta</taxon>
        <taxon>Agamidae</taxon>
        <taxon>Agaminae</taxon>
        <taxon>Phrynocephalus</taxon>
    </lineage>
</organism>
<keyword evidence="2" id="KW-1185">Reference proteome</keyword>